<evidence type="ECO:0000256" key="7">
    <source>
        <dbReference type="SAM" id="Phobius"/>
    </source>
</evidence>
<evidence type="ECO:0000313" key="8">
    <source>
        <dbReference type="EMBL" id="PEH87908.1"/>
    </source>
</evidence>
<keyword evidence="3" id="KW-1003">Cell membrane</keyword>
<dbReference type="GO" id="GO:0005886">
    <property type="term" value="C:plasma membrane"/>
    <property type="evidence" value="ECO:0007669"/>
    <property type="project" value="UniProtKB-SubCell"/>
</dbReference>
<proteinExistence type="inferred from homology"/>
<name>A0A2A7URK4_COMTR</name>
<gene>
    <name evidence="8" type="ORF">CRM82_04100</name>
</gene>
<accession>A0A2A7URK4</accession>
<feature type="transmembrane region" description="Helical" evidence="7">
    <location>
        <begin position="126"/>
        <end position="156"/>
    </location>
</feature>
<evidence type="ECO:0000256" key="6">
    <source>
        <dbReference type="ARBA" id="ARBA00023136"/>
    </source>
</evidence>
<keyword evidence="9" id="KW-1185">Reference proteome</keyword>
<evidence type="ECO:0000256" key="1">
    <source>
        <dbReference type="ARBA" id="ARBA00004651"/>
    </source>
</evidence>
<dbReference type="EMBL" id="PDEA01000001">
    <property type="protein sequence ID" value="PEH87908.1"/>
    <property type="molecule type" value="Genomic_DNA"/>
</dbReference>
<feature type="transmembrane region" description="Helical" evidence="7">
    <location>
        <begin position="46"/>
        <end position="68"/>
    </location>
</feature>
<dbReference type="PANTHER" id="PTHR30065:SF8">
    <property type="entry name" value="FLAGELLAR BIOSYNTHETIC PROTEIN FLIR"/>
    <property type="match status" value="1"/>
</dbReference>
<dbReference type="RefSeq" id="WP_066541954.1">
    <property type="nucleotide sequence ID" value="NZ_DALZQJ010000015.1"/>
</dbReference>
<dbReference type="STRING" id="1219032.GCA_001515545_04126"/>
<evidence type="ECO:0000256" key="2">
    <source>
        <dbReference type="ARBA" id="ARBA00009772"/>
    </source>
</evidence>
<reference evidence="9" key="1">
    <citation type="submission" date="2017-09" db="EMBL/GenBank/DDBJ databases">
        <title>FDA dAtabase for Regulatory Grade micrObial Sequences (FDA-ARGOS): Supporting development and validation of Infectious Disease Dx tests.</title>
        <authorList>
            <person name="Minogue T."/>
            <person name="Wolcott M."/>
            <person name="Wasieloski L."/>
            <person name="Aguilar W."/>
            <person name="Moore D."/>
            <person name="Tallon L."/>
            <person name="Sadzewicz L."/>
            <person name="Ott S."/>
            <person name="Zhao X."/>
            <person name="Nagaraj S."/>
            <person name="Vavikolanu K."/>
            <person name="Aluvathingal J."/>
            <person name="Nadendla S."/>
            <person name="Sichtig H."/>
        </authorList>
    </citation>
    <scope>NUCLEOTIDE SEQUENCE [LARGE SCALE GENOMIC DNA]</scope>
    <source>
        <strain evidence="9">FDAARGOS_394</strain>
    </source>
</reference>
<sequence length="258" mass="27779">MEQGLYPFLLHWLQILWWPFARIMALLAFAPIFGDPTVPVRVRVTIALTLAVVALPSVSSAVISVNAFSLTAVALTLEQIAIGAVLGLGLQFATTALSIFGFLSASQTSLAMAMLNDPVNGSSSDALSVLALLLGMLLFFVLDIHLLVAGIVSASFDAWPVGQSLNRLQLQTVAYNMGWVFAAAFLLATPIIFAAMLVQLGFGFMARISPSLNIFALGFSVVTLFGLAMLAFMLRHIPAHYLQMTRRALDMLTLMMKA</sequence>
<protein>
    <submittedName>
        <fullName evidence="8">Type III secretion protein</fullName>
    </submittedName>
</protein>
<dbReference type="Proteomes" id="UP000220246">
    <property type="component" value="Unassembled WGS sequence"/>
</dbReference>
<dbReference type="InterPro" id="IPR002010">
    <property type="entry name" value="T3SS_IM_R"/>
</dbReference>
<feature type="transmembrane region" description="Helical" evidence="7">
    <location>
        <begin position="176"/>
        <end position="202"/>
    </location>
</feature>
<dbReference type="Pfam" id="PF01311">
    <property type="entry name" value="Bac_export_1"/>
    <property type="match status" value="1"/>
</dbReference>
<dbReference type="PRINTS" id="PR00953">
    <property type="entry name" value="TYPE3IMRPROT"/>
</dbReference>
<evidence type="ECO:0000313" key="9">
    <source>
        <dbReference type="Proteomes" id="UP000220246"/>
    </source>
</evidence>
<dbReference type="OrthoDB" id="9797790at2"/>
<organism evidence="8 9">
    <name type="scientific">Comamonas terrigena</name>
    <dbReference type="NCBI Taxonomy" id="32013"/>
    <lineage>
        <taxon>Bacteria</taxon>
        <taxon>Pseudomonadati</taxon>
        <taxon>Pseudomonadota</taxon>
        <taxon>Betaproteobacteria</taxon>
        <taxon>Burkholderiales</taxon>
        <taxon>Comamonadaceae</taxon>
        <taxon>Comamonas</taxon>
    </lineage>
</organism>
<feature type="transmembrane region" description="Helical" evidence="7">
    <location>
        <begin position="15"/>
        <end position="34"/>
    </location>
</feature>
<evidence type="ECO:0000256" key="5">
    <source>
        <dbReference type="ARBA" id="ARBA00022989"/>
    </source>
</evidence>
<evidence type="ECO:0000256" key="4">
    <source>
        <dbReference type="ARBA" id="ARBA00022692"/>
    </source>
</evidence>
<evidence type="ECO:0000256" key="3">
    <source>
        <dbReference type="ARBA" id="ARBA00022475"/>
    </source>
</evidence>
<comment type="subcellular location">
    <subcellularLocation>
        <location evidence="1">Cell membrane</location>
        <topology evidence="1">Multi-pass membrane protein</topology>
    </subcellularLocation>
</comment>
<keyword evidence="4 7" id="KW-0812">Transmembrane</keyword>
<feature type="transmembrane region" description="Helical" evidence="7">
    <location>
        <begin position="80"/>
        <end position="105"/>
    </location>
</feature>
<comment type="caution">
    <text evidence="8">The sequence shown here is derived from an EMBL/GenBank/DDBJ whole genome shotgun (WGS) entry which is preliminary data.</text>
</comment>
<dbReference type="GO" id="GO:0006605">
    <property type="term" value="P:protein targeting"/>
    <property type="evidence" value="ECO:0007669"/>
    <property type="project" value="InterPro"/>
</dbReference>
<dbReference type="PANTHER" id="PTHR30065">
    <property type="entry name" value="FLAGELLAR BIOSYNTHETIC PROTEIN FLIR"/>
    <property type="match status" value="1"/>
</dbReference>
<comment type="similarity">
    <text evidence="2">Belongs to the FliR/MopE/SpaR family.</text>
</comment>
<keyword evidence="5 7" id="KW-1133">Transmembrane helix</keyword>
<dbReference type="AlphaFoldDB" id="A0A2A7URK4"/>
<dbReference type="GeneID" id="80799768"/>
<feature type="transmembrane region" description="Helical" evidence="7">
    <location>
        <begin position="214"/>
        <end position="234"/>
    </location>
</feature>
<keyword evidence="6 7" id="KW-0472">Membrane</keyword>